<dbReference type="InterPro" id="IPR052189">
    <property type="entry name" value="L-asp_N-monooxygenase_NS-form"/>
</dbReference>
<dbReference type="AlphaFoldDB" id="A0A3P8IXJ4"/>
<dbReference type="InterPro" id="IPR038732">
    <property type="entry name" value="HpyO/CreE_NAD-binding"/>
</dbReference>
<dbReference type="PANTHER" id="PTHR40254">
    <property type="entry name" value="BLR0577 PROTEIN"/>
    <property type="match status" value="1"/>
</dbReference>
<dbReference type="SUPFAM" id="SSF51905">
    <property type="entry name" value="FAD/NAD(P)-binding domain"/>
    <property type="match status" value="1"/>
</dbReference>
<evidence type="ECO:0000313" key="2">
    <source>
        <dbReference type="EMBL" id="VDR26909.1"/>
    </source>
</evidence>
<gene>
    <name evidence="2" type="ORF">NCTC13098_03268</name>
</gene>
<dbReference type="PANTHER" id="PTHR40254:SF1">
    <property type="entry name" value="BLR0577 PROTEIN"/>
    <property type="match status" value="1"/>
</dbReference>
<accession>A0A3P8IXJ4</accession>
<evidence type="ECO:0000313" key="3">
    <source>
        <dbReference type="Proteomes" id="UP000274346"/>
    </source>
</evidence>
<dbReference type="EMBL" id="LR131271">
    <property type="protein sequence ID" value="VDR26909.1"/>
    <property type="molecule type" value="Genomic_DNA"/>
</dbReference>
<proteinExistence type="predicted"/>
<reference evidence="2 3" key="1">
    <citation type="submission" date="2018-12" db="EMBL/GenBank/DDBJ databases">
        <authorList>
            <consortium name="Pathogen Informatics"/>
        </authorList>
    </citation>
    <scope>NUCLEOTIDE SEQUENCE [LARGE SCALE GENOMIC DNA]</scope>
    <source>
        <strain evidence="2 3">NCTC13098</strain>
    </source>
</reference>
<dbReference type="KEGG" id="rtg:NCTC13098_03268"/>
<sequence length="134" mass="14318">MSASFLPRLLLGEYFHDQFLQLVATARQRGFEVAIRESCRVEDLQVTPEGVMLCAQGAAEPAHFDLAVIATGHVWPDDDTTPRAHFPSPWSGLMSVRIQPCRVGIMGTSLSGIDAAMAVAAQHGEFVGGGGPGR</sequence>
<evidence type="ECO:0000259" key="1">
    <source>
        <dbReference type="Pfam" id="PF13454"/>
    </source>
</evidence>
<protein>
    <submittedName>
        <fullName evidence="2">Uncharacterized protein conserved in bacteria</fullName>
    </submittedName>
</protein>
<organism evidence="2 3">
    <name type="scientific">Raoultella terrigena</name>
    <name type="common">Klebsiella terrigena</name>
    <dbReference type="NCBI Taxonomy" id="577"/>
    <lineage>
        <taxon>Bacteria</taxon>
        <taxon>Pseudomonadati</taxon>
        <taxon>Pseudomonadota</taxon>
        <taxon>Gammaproteobacteria</taxon>
        <taxon>Enterobacterales</taxon>
        <taxon>Enterobacteriaceae</taxon>
        <taxon>Klebsiella/Raoultella group</taxon>
        <taxon>Raoultella</taxon>
    </lineage>
</organism>
<dbReference type="InterPro" id="IPR036188">
    <property type="entry name" value="FAD/NAD-bd_sf"/>
</dbReference>
<dbReference type="Proteomes" id="UP000274346">
    <property type="component" value="Chromosome"/>
</dbReference>
<name>A0A3P8IXJ4_RAOTE</name>
<dbReference type="Pfam" id="PF13454">
    <property type="entry name" value="NAD_binding_9"/>
    <property type="match status" value="1"/>
</dbReference>
<feature type="domain" description="FAD-dependent urate hydroxylase HpyO/Asp monooxygenase CreE-like FAD/NAD(P)-binding" evidence="1">
    <location>
        <begin position="3"/>
        <end position="73"/>
    </location>
</feature>